<keyword evidence="2" id="KW-1185">Reference proteome</keyword>
<organism evidence="1 2">
    <name type="scientific">Thermogemmata fonticola</name>
    <dbReference type="NCBI Taxonomy" id="2755323"/>
    <lineage>
        <taxon>Bacteria</taxon>
        <taxon>Pseudomonadati</taxon>
        <taxon>Planctomycetota</taxon>
        <taxon>Planctomycetia</taxon>
        <taxon>Gemmatales</taxon>
        <taxon>Gemmataceae</taxon>
        <taxon>Thermogemmata</taxon>
    </lineage>
</organism>
<dbReference type="RefSeq" id="WP_194537934.1">
    <property type="nucleotide sequence ID" value="NZ_JACEFB010000006.1"/>
</dbReference>
<dbReference type="InterPro" id="IPR044691">
    <property type="entry name" value="DCC1_Trx"/>
</dbReference>
<dbReference type="GO" id="GO:0015035">
    <property type="term" value="F:protein-disulfide reductase activity"/>
    <property type="evidence" value="ECO:0007669"/>
    <property type="project" value="InterPro"/>
</dbReference>
<dbReference type="Proteomes" id="UP000542342">
    <property type="component" value="Unassembled WGS sequence"/>
</dbReference>
<dbReference type="AlphaFoldDB" id="A0A7V8VED0"/>
<sequence length="158" mass="18599">MASSLVTRSETRIEADEGRSHDPAARRAIVLYDGQCPLCRATVRLLQRLDWLRQLHFQDCRRVDEWPPAPVPLSLDRLLEEMHVITPDRRRVYAGYRAFRWIAWRLPLLIPWAPWLYLPGVPWVGQRLYRWVARHRYQLVPCHNGMCQVVPPQSSPPS</sequence>
<dbReference type="Pfam" id="PF04134">
    <property type="entry name" value="DCC1-like"/>
    <property type="match status" value="1"/>
</dbReference>
<gene>
    <name evidence="1" type="ORF">H0921_10035</name>
</gene>
<accession>A0A7V8VED0</accession>
<reference evidence="1 2" key="1">
    <citation type="submission" date="2020-07" db="EMBL/GenBank/DDBJ databases">
        <title>Thermogemmata thermophila gen. nov., sp. nov., a novel moderate thermophilic planctomycete from a Kamchatka hot spring.</title>
        <authorList>
            <person name="Elcheninov A.G."/>
            <person name="Podosokorskaya O.A."/>
            <person name="Kovaleva O.L."/>
            <person name="Novikov A."/>
            <person name="Bonch-Osmolovskaya E.A."/>
            <person name="Toshchakov S.V."/>
            <person name="Kublanov I.V."/>
        </authorList>
    </citation>
    <scope>NUCLEOTIDE SEQUENCE [LARGE SCALE GENOMIC DNA]</scope>
    <source>
        <strain evidence="1 2">2918</strain>
    </source>
</reference>
<dbReference type="EMBL" id="JACEFB010000006">
    <property type="protein sequence ID" value="MBA2226498.1"/>
    <property type="molecule type" value="Genomic_DNA"/>
</dbReference>
<evidence type="ECO:0000313" key="1">
    <source>
        <dbReference type="EMBL" id="MBA2226498.1"/>
    </source>
</evidence>
<dbReference type="PANTHER" id="PTHR34290:SF2">
    <property type="entry name" value="OS04G0668800 PROTEIN"/>
    <property type="match status" value="1"/>
</dbReference>
<dbReference type="PANTHER" id="PTHR34290">
    <property type="entry name" value="SI:CH73-390P7.2"/>
    <property type="match status" value="1"/>
</dbReference>
<proteinExistence type="predicted"/>
<dbReference type="InterPro" id="IPR007263">
    <property type="entry name" value="DCC1-like"/>
</dbReference>
<name>A0A7V8VED0_9BACT</name>
<evidence type="ECO:0000313" key="2">
    <source>
        <dbReference type="Proteomes" id="UP000542342"/>
    </source>
</evidence>
<comment type="caution">
    <text evidence="1">The sequence shown here is derived from an EMBL/GenBank/DDBJ whole genome shotgun (WGS) entry which is preliminary data.</text>
</comment>
<protein>
    <submittedName>
        <fullName evidence="1">DUF393 domain-containing protein</fullName>
    </submittedName>
</protein>